<evidence type="ECO:0000259" key="14">
    <source>
        <dbReference type="Pfam" id="PF20260"/>
    </source>
</evidence>
<dbReference type="Gene3D" id="3.40.1280.10">
    <property type="match status" value="1"/>
</dbReference>
<evidence type="ECO:0000256" key="3">
    <source>
        <dbReference type="ARBA" id="ARBA00012328"/>
    </source>
</evidence>
<dbReference type="PANTHER" id="PTHR30027:SF3">
    <property type="entry name" value="16S RRNA (URACIL(1498)-N(3))-METHYLTRANSFERASE"/>
    <property type="match status" value="1"/>
</dbReference>
<dbReference type="SUPFAM" id="SSF75217">
    <property type="entry name" value="alpha/beta knot"/>
    <property type="match status" value="1"/>
</dbReference>
<accession>A0A4P7BYF8</accession>
<feature type="domain" description="Ribosomal RNA small subunit methyltransferase E methyltransferase" evidence="13">
    <location>
        <begin position="75"/>
        <end position="237"/>
    </location>
</feature>
<keyword evidence="6 12" id="KW-0698">rRNA processing</keyword>
<protein>
    <recommendedName>
        <fullName evidence="4 12">Ribosomal RNA small subunit methyltransferase E</fullName>
        <ecNumber evidence="3 12">2.1.1.193</ecNumber>
    </recommendedName>
</protein>
<dbReference type="GO" id="GO:0005737">
    <property type="term" value="C:cytoplasm"/>
    <property type="evidence" value="ECO:0007669"/>
    <property type="project" value="UniProtKB-SubCell"/>
</dbReference>
<proteinExistence type="inferred from homology"/>
<dbReference type="EMBL" id="CP038033">
    <property type="protein sequence ID" value="QBQ54367.1"/>
    <property type="molecule type" value="Genomic_DNA"/>
</dbReference>
<evidence type="ECO:0000313" key="16">
    <source>
        <dbReference type="Proteomes" id="UP000294325"/>
    </source>
</evidence>
<dbReference type="Pfam" id="PF04452">
    <property type="entry name" value="Methyltrans_RNA"/>
    <property type="match status" value="1"/>
</dbReference>
<keyword evidence="9 12" id="KW-0949">S-adenosyl-L-methionine</keyword>
<keyword evidence="16" id="KW-1185">Reference proteome</keyword>
<evidence type="ECO:0000256" key="9">
    <source>
        <dbReference type="ARBA" id="ARBA00022691"/>
    </source>
</evidence>
<dbReference type="GO" id="GO:0070042">
    <property type="term" value="F:rRNA (uridine-N3-)-methyltransferase activity"/>
    <property type="evidence" value="ECO:0007669"/>
    <property type="project" value="TreeGrafter"/>
</dbReference>
<dbReference type="CDD" id="cd18084">
    <property type="entry name" value="RsmE-like"/>
    <property type="match status" value="1"/>
</dbReference>
<dbReference type="InterPro" id="IPR006700">
    <property type="entry name" value="RsmE"/>
</dbReference>
<evidence type="ECO:0000256" key="11">
    <source>
        <dbReference type="ARBA" id="ARBA00047944"/>
    </source>
</evidence>
<dbReference type="EC" id="2.1.1.193" evidence="3 12"/>
<dbReference type="InterPro" id="IPR046886">
    <property type="entry name" value="RsmE_MTase_dom"/>
</dbReference>
<dbReference type="NCBIfam" id="TIGR00046">
    <property type="entry name" value="RsmE family RNA methyltransferase"/>
    <property type="match status" value="1"/>
</dbReference>
<evidence type="ECO:0000256" key="10">
    <source>
        <dbReference type="ARBA" id="ARBA00025699"/>
    </source>
</evidence>
<comment type="subcellular location">
    <subcellularLocation>
        <location evidence="1 12">Cytoplasm</location>
    </subcellularLocation>
</comment>
<evidence type="ECO:0000256" key="6">
    <source>
        <dbReference type="ARBA" id="ARBA00022552"/>
    </source>
</evidence>
<reference evidence="15 16" key="1">
    <citation type="submission" date="2019-03" db="EMBL/GenBank/DDBJ databases">
        <title>The genome sequence of Nitrosococcus wardiae strain D1FHST reveals the archetypal metabolic capacity of ammonia-oxidizing Gammaproteobacteria.</title>
        <authorList>
            <person name="Wang L."/>
            <person name="Lim C.K."/>
            <person name="Hanson T.E."/>
            <person name="Dang H."/>
            <person name="Klotz M.G."/>
        </authorList>
    </citation>
    <scope>NUCLEOTIDE SEQUENCE [LARGE SCALE GENOMIC DNA]</scope>
    <source>
        <strain evidence="15 16">D1FHS</strain>
    </source>
</reference>
<dbReference type="Pfam" id="PF20260">
    <property type="entry name" value="PUA_4"/>
    <property type="match status" value="1"/>
</dbReference>
<organism evidence="15 16">
    <name type="scientific">Nitrosococcus wardiae</name>
    <dbReference type="NCBI Taxonomy" id="1814290"/>
    <lineage>
        <taxon>Bacteria</taxon>
        <taxon>Pseudomonadati</taxon>
        <taxon>Pseudomonadota</taxon>
        <taxon>Gammaproteobacteria</taxon>
        <taxon>Chromatiales</taxon>
        <taxon>Chromatiaceae</taxon>
        <taxon>Nitrosococcus</taxon>
    </lineage>
</organism>
<dbReference type="OrthoDB" id="9815641at2"/>
<evidence type="ECO:0000259" key="13">
    <source>
        <dbReference type="Pfam" id="PF04452"/>
    </source>
</evidence>
<dbReference type="Proteomes" id="UP000294325">
    <property type="component" value="Chromosome"/>
</dbReference>
<dbReference type="InterPro" id="IPR029028">
    <property type="entry name" value="Alpha/beta_knot_MTases"/>
</dbReference>
<evidence type="ECO:0000256" key="2">
    <source>
        <dbReference type="ARBA" id="ARBA00005528"/>
    </source>
</evidence>
<evidence type="ECO:0000313" key="15">
    <source>
        <dbReference type="EMBL" id="QBQ54367.1"/>
    </source>
</evidence>
<dbReference type="InterPro" id="IPR029026">
    <property type="entry name" value="tRNA_m1G_MTases_N"/>
</dbReference>
<dbReference type="PIRSF" id="PIRSF015601">
    <property type="entry name" value="MTase_slr0722"/>
    <property type="match status" value="1"/>
</dbReference>
<evidence type="ECO:0000256" key="5">
    <source>
        <dbReference type="ARBA" id="ARBA00022490"/>
    </source>
</evidence>
<feature type="domain" description="Ribosomal RNA small subunit methyltransferase E PUA-like" evidence="14">
    <location>
        <begin position="20"/>
        <end position="67"/>
    </location>
</feature>
<dbReference type="AlphaFoldDB" id="A0A4P7BYF8"/>
<dbReference type="Gene3D" id="2.40.240.20">
    <property type="entry name" value="Hypothetical PUA domain-like, domain 1"/>
    <property type="match status" value="1"/>
</dbReference>
<evidence type="ECO:0000256" key="8">
    <source>
        <dbReference type="ARBA" id="ARBA00022679"/>
    </source>
</evidence>
<dbReference type="RefSeq" id="WP_134357562.1">
    <property type="nucleotide sequence ID" value="NZ_CP038033.1"/>
</dbReference>
<dbReference type="InterPro" id="IPR015947">
    <property type="entry name" value="PUA-like_sf"/>
</dbReference>
<evidence type="ECO:0000256" key="7">
    <source>
        <dbReference type="ARBA" id="ARBA00022603"/>
    </source>
</evidence>
<dbReference type="GO" id="GO:0070475">
    <property type="term" value="P:rRNA base methylation"/>
    <property type="evidence" value="ECO:0007669"/>
    <property type="project" value="TreeGrafter"/>
</dbReference>
<dbReference type="KEGG" id="nwr:E3U44_07470"/>
<comment type="function">
    <text evidence="10 12">Specifically methylates the N3 position of the uracil ring of uridine 1498 (m3U1498) in 16S rRNA. Acts on the fully assembled 30S ribosomal subunit.</text>
</comment>
<evidence type="ECO:0000256" key="12">
    <source>
        <dbReference type="PIRNR" id="PIRNR015601"/>
    </source>
</evidence>
<dbReference type="NCBIfam" id="NF008692">
    <property type="entry name" value="PRK11713.1-5"/>
    <property type="match status" value="1"/>
</dbReference>
<dbReference type="PANTHER" id="PTHR30027">
    <property type="entry name" value="RIBOSOMAL RNA SMALL SUBUNIT METHYLTRANSFERASE E"/>
    <property type="match status" value="1"/>
</dbReference>
<dbReference type="InterPro" id="IPR046887">
    <property type="entry name" value="RsmE_PUA-like"/>
</dbReference>
<evidence type="ECO:0000256" key="4">
    <source>
        <dbReference type="ARBA" id="ARBA00013673"/>
    </source>
</evidence>
<sequence length="243" mass="26812">MRVPRIYSSLPLSIGSSVALDERALQHVVRVLRLRAGAELWLFDGRGGEYRAVLETVAKRSAEARILERMERNVESPLDIILGQGISRGERMDYALQKAVELGVSRIVPLFTERSAVHLSGERLEKRLRHWRGVVISACEQCGRNYTPGVETPRSLAAFLGDCHSALAVLLDPRSHRPLTELPSPLDKRLILLIGPEGGLSEVEIKEAQQAGFIDVSLGPRVLRTETATVAALTALQLLWGDL</sequence>
<keyword evidence="5 12" id="KW-0963">Cytoplasm</keyword>
<dbReference type="SUPFAM" id="SSF88697">
    <property type="entry name" value="PUA domain-like"/>
    <property type="match status" value="1"/>
</dbReference>
<gene>
    <name evidence="15" type="ORF">E3U44_07470</name>
</gene>
<keyword evidence="8 12" id="KW-0808">Transferase</keyword>
<keyword evidence="7 12" id="KW-0489">Methyltransferase</keyword>
<name>A0A4P7BYF8_9GAMM</name>
<comment type="similarity">
    <text evidence="2 12">Belongs to the RNA methyltransferase RsmE family.</text>
</comment>
<comment type="catalytic activity">
    <reaction evidence="11 12">
        <text>uridine(1498) in 16S rRNA + S-adenosyl-L-methionine = N(3)-methyluridine(1498) in 16S rRNA + S-adenosyl-L-homocysteine + H(+)</text>
        <dbReference type="Rhea" id="RHEA:42920"/>
        <dbReference type="Rhea" id="RHEA-COMP:10283"/>
        <dbReference type="Rhea" id="RHEA-COMP:10284"/>
        <dbReference type="ChEBI" id="CHEBI:15378"/>
        <dbReference type="ChEBI" id="CHEBI:57856"/>
        <dbReference type="ChEBI" id="CHEBI:59789"/>
        <dbReference type="ChEBI" id="CHEBI:65315"/>
        <dbReference type="ChEBI" id="CHEBI:74502"/>
        <dbReference type="EC" id="2.1.1.193"/>
    </reaction>
</comment>
<evidence type="ECO:0000256" key="1">
    <source>
        <dbReference type="ARBA" id="ARBA00004496"/>
    </source>
</evidence>